<reference evidence="2" key="1">
    <citation type="submission" date="2024-02" db="UniProtKB">
        <authorList>
            <consortium name="WormBaseParasite"/>
        </authorList>
    </citation>
    <scope>IDENTIFICATION</scope>
</reference>
<dbReference type="AlphaFoldDB" id="A0AAF5DKI4"/>
<proteinExistence type="predicted"/>
<evidence type="ECO:0000313" key="1">
    <source>
        <dbReference type="Proteomes" id="UP000035681"/>
    </source>
</evidence>
<dbReference type="WBParaSite" id="TCONS_00014721.p1">
    <property type="protein sequence ID" value="TCONS_00014721.p1"/>
    <property type="gene ID" value="XLOC_009943"/>
</dbReference>
<keyword evidence="1" id="KW-1185">Reference proteome</keyword>
<name>A0AAF5DKI4_STRER</name>
<accession>A0AAF5DKI4</accession>
<organism evidence="1 2">
    <name type="scientific">Strongyloides stercoralis</name>
    <name type="common">Threadworm</name>
    <dbReference type="NCBI Taxonomy" id="6248"/>
    <lineage>
        <taxon>Eukaryota</taxon>
        <taxon>Metazoa</taxon>
        <taxon>Ecdysozoa</taxon>
        <taxon>Nematoda</taxon>
        <taxon>Chromadorea</taxon>
        <taxon>Rhabditida</taxon>
        <taxon>Tylenchina</taxon>
        <taxon>Panagrolaimomorpha</taxon>
        <taxon>Strongyloidoidea</taxon>
        <taxon>Strongyloididae</taxon>
        <taxon>Strongyloides</taxon>
    </lineage>
</organism>
<dbReference type="Proteomes" id="UP000035681">
    <property type="component" value="Unplaced"/>
</dbReference>
<evidence type="ECO:0000313" key="2">
    <source>
        <dbReference type="WBParaSite" id="TCONS_00014721.p1"/>
    </source>
</evidence>
<protein>
    <submittedName>
        <fullName evidence="2">Lipid-binding serum glycoprotein C-terminal domain-containing protein</fullName>
    </submittedName>
</protein>
<sequence length="130" mass="14839">MMEMRISLKIILYILIICSITLLINGGDFGINIGAPAATKLVSPGLRKLIEKPKWIQVEMTSDKNVHFNNFMAVDLDVQLDYKNFSFKFDNQRVWVIIDNVKIESLMNINIFHLPSILGKTTSKMDAYVC</sequence>